<reference evidence="1" key="1">
    <citation type="submission" date="2018-05" db="EMBL/GenBank/DDBJ databases">
        <authorList>
            <person name="Lanie J.A."/>
            <person name="Ng W.-L."/>
            <person name="Kazmierczak K.M."/>
            <person name="Andrzejewski T.M."/>
            <person name="Davidsen T.M."/>
            <person name="Wayne K.J."/>
            <person name="Tettelin H."/>
            <person name="Glass J.I."/>
            <person name="Rusch D."/>
            <person name="Podicherti R."/>
            <person name="Tsui H.-C.T."/>
            <person name="Winkler M.E."/>
        </authorList>
    </citation>
    <scope>NUCLEOTIDE SEQUENCE</scope>
</reference>
<name>A0A382KTR6_9ZZZZ</name>
<sequence>MDRNYTKASLLKELRILKQQLSQLEDEDGLCFWTGDGEEIDALYDRIKETEAKLNK</sequence>
<dbReference type="AlphaFoldDB" id="A0A382KTR6"/>
<protein>
    <submittedName>
        <fullName evidence="1">Uncharacterized protein</fullName>
    </submittedName>
</protein>
<proteinExistence type="predicted"/>
<organism evidence="1">
    <name type="scientific">marine metagenome</name>
    <dbReference type="NCBI Taxonomy" id="408172"/>
    <lineage>
        <taxon>unclassified sequences</taxon>
        <taxon>metagenomes</taxon>
        <taxon>ecological metagenomes</taxon>
    </lineage>
</organism>
<accession>A0A382KTR6</accession>
<dbReference type="EMBL" id="UINC01081912">
    <property type="protein sequence ID" value="SVC26197.1"/>
    <property type="molecule type" value="Genomic_DNA"/>
</dbReference>
<evidence type="ECO:0000313" key="1">
    <source>
        <dbReference type="EMBL" id="SVC26197.1"/>
    </source>
</evidence>
<gene>
    <name evidence="1" type="ORF">METZ01_LOCUS279051</name>
</gene>